<comment type="caution">
    <text evidence="4">The sequence shown here is derived from an EMBL/GenBank/DDBJ whole genome shotgun (WGS) entry which is preliminary data.</text>
</comment>
<dbReference type="Pfam" id="PF00075">
    <property type="entry name" value="RNase_H"/>
    <property type="match status" value="1"/>
</dbReference>
<dbReference type="InterPro" id="IPR005135">
    <property type="entry name" value="Endo/exonuclease/phosphatase"/>
</dbReference>
<evidence type="ECO:0000256" key="1">
    <source>
        <dbReference type="SAM" id="MobiDB-lite"/>
    </source>
</evidence>
<feature type="region of interest" description="Disordered" evidence="1">
    <location>
        <begin position="688"/>
        <end position="713"/>
    </location>
</feature>
<dbReference type="Pfam" id="PF14529">
    <property type="entry name" value="Exo_endo_phos_2"/>
    <property type="match status" value="1"/>
</dbReference>
<dbReference type="InterPro" id="IPR043502">
    <property type="entry name" value="DNA/RNA_pol_sf"/>
</dbReference>
<dbReference type="SUPFAM" id="SSF56219">
    <property type="entry name" value="DNase I-like"/>
    <property type="match status" value="2"/>
</dbReference>
<dbReference type="SMART" id="SM00343">
    <property type="entry name" value="ZnF_C2HC"/>
    <property type="match status" value="3"/>
</dbReference>
<dbReference type="PROSITE" id="PS50878">
    <property type="entry name" value="RT_POL"/>
    <property type="match status" value="1"/>
</dbReference>
<feature type="domain" description="RNase H type-1" evidence="3">
    <location>
        <begin position="1193"/>
        <end position="1332"/>
    </location>
</feature>
<dbReference type="InterPro" id="IPR001878">
    <property type="entry name" value="Znf_CCHC"/>
</dbReference>
<protein>
    <recommendedName>
        <fullName evidence="6">Reverse transcriptase</fullName>
    </recommendedName>
</protein>
<dbReference type="GO" id="GO:0003676">
    <property type="term" value="F:nucleic acid binding"/>
    <property type="evidence" value="ECO:0007669"/>
    <property type="project" value="InterPro"/>
</dbReference>
<gene>
    <name evidence="4" type="ORF">PMACD_LOCUS14572</name>
</gene>
<dbReference type="PANTHER" id="PTHR33481">
    <property type="entry name" value="REVERSE TRANSCRIPTASE"/>
    <property type="match status" value="1"/>
</dbReference>
<evidence type="ECO:0000259" key="3">
    <source>
        <dbReference type="PROSITE" id="PS50879"/>
    </source>
</evidence>
<reference evidence="4" key="1">
    <citation type="submission" date="2021-02" db="EMBL/GenBank/DDBJ databases">
        <authorList>
            <person name="Steward A R."/>
        </authorList>
    </citation>
    <scope>NUCLEOTIDE SEQUENCE</scope>
</reference>
<dbReference type="InterPro" id="IPR000477">
    <property type="entry name" value="RT_dom"/>
</dbReference>
<dbReference type="GO" id="GO:0008270">
    <property type="term" value="F:zinc ion binding"/>
    <property type="evidence" value="ECO:0007669"/>
    <property type="project" value="InterPro"/>
</dbReference>
<dbReference type="OrthoDB" id="411871at2759"/>
<organism evidence="4 5">
    <name type="scientific">Pieris macdunnoughi</name>
    <dbReference type="NCBI Taxonomy" id="345717"/>
    <lineage>
        <taxon>Eukaryota</taxon>
        <taxon>Metazoa</taxon>
        <taxon>Ecdysozoa</taxon>
        <taxon>Arthropoda</taxon>
        <taxon>Hexapoda</taxon>
        <taxon>Insecta</taxon>
        <taxon>Pterygota</taxon>
        <taxon>Neoptera</taxon>
        <taxon>Endopterygota</taxon>
        <taxon>Lepidoptera</taxon>
        <taxon>Glossata</taxon>
        <taxon>Ditrysia</taxon>
        <taxon>Papilionoidea</taxon>
        <taxon>Pieridae</taxon>
        <taxon>Pierinae</taxon>
        <taxon>Pieris</taxon>
    </lineage>
</organism>
<sequence>MQRVHSDNFSPFRQCQNCLNFGHTKSRCPNTTPTCAKCSAHHPTAECKAEVHNCTNCAEHNKQFNTNTGTLHRADSDKCPKVTAMRSEGPSLVISGEGFNNIQELLTHIKNTIDFRRGGYAPLRIVPLSNKKLKIVFANEQNKAHSLAAIKTSNTIKAHEERRYNPLIAVKGISKEIPETEIIQTIKDQNPTLRTLEFNTKFIQRNRNEKLYNIVIDTTPTAWRAFVDLGRVNVAYQRVHVEDFGRFMQCRKCQGFGHSQSRCPATAPTCAKCASSLHITSECSAPSTETPRCVNCHEHNARFNGSSPINHRADSDKCPKSNTDGRTKACIYTKASINAFALSQYCTNNLIIIVIPTPTIKLYVASIYIEPDNDAHDTMHALEHFLHNHKNTHTLVCGDFNAWHSSWGGHRYNRKNKRGDELLDLMASTDMYICNVGEIPTFETVTHGRPRSSIIDLTLASASTHNQIYNWKTNKHLFPSTQHNIITFNINCNSAPIPTANNNSTFRYQTKNANWHQFKEALHTHMINTDILDTNISALGPDEIDNFITQISDTVNKACTETFPTKTGTPKIRAPFWNEELNTLKNKCITIHRKLHKFRRHQNNNPPPTLIHEYTENKTKYREALQKASTTAFKSFCEAQGREDVWGITNRLLKNTTNIQMGTLKIGNKFTTSEQETAQELLNHFYPSVKPDTQPSHSKLRDDSGVLPNTRDEPPFTQQEILDAISSINHNKAPGNDHLTSDICQVFAQTYPVLITNIYNQCLHKTYFPLKWKEAIIKIIPKPNKNNYTELTSFRPIGLIPVFGKALEKLFTKRLTYNAHKLKLLNQSQFGFTEQTSTTHAINRAIDNIKMAKTNKHQVLAISLDIKGAFDNAWWPAVYDGLRHIKCPNNIFKLITNYLTDRKVTVRLGNSQITKTTEKGCIQGSACGPILWNILINDLLNKTLPPHCSIQAYADDVLLIVSAKDTSTLTLHANSALDTIAQWGQKVKLQFGPDKTQCVAFTPTAALCRLRFERTELKFNNSFKYLGVTIDNKFTYKEHIQSTLQKAHNLFNKLIIYTRPTWGPHPDNIKTIYKQVIQPIITYAAGIWGHIAGKKYIKKQLLSLQRKFSLRIIRGFRTISTNAAIALAQLTPLDLKITEVAELENIRIHRTTHRLPSDIPLETPVPITELLHPAERITINTISTEQFNNNKKYDKYTHIYTDGSKHEDESTGASLVAYNPNDNTHTPAITKTFKLHRTSSVFQAELFAIRKACIHIQNNNITHAIIHTDSQSSLAALRQRSNTNPIVASIHKILKNIKTTHIDTITYFHWVKGHSGITGNEAADKAANRAAKSHREPEMISCPISYIKNIIKKDTKHKWEMRYAQEPGGSHTKILFPKLNDINIFFNAIPISFHMTQFITGHSFAKQYLHRFHITDNDTCPCDDTSTQDLEHLTTHCPSMNFEILNNSNIPTFDTVRGGKSYRSYVDITACTADLLAVIDEWSVEEGLVSSDHNGITFNMRLEKSEGRKTERTTRKYNTRKANWSLFEQRLSELLEEAQVNTENINKVSNKKQLEEMVGKYTEATIAATKEAIPEVKKRPTNTLPWWNDELEKEEKWLGQEKGASDARHKFAGIR</sequence>
<dbReference type="Gene3D" id="3.60.10.10">
    <property type="entry name" value="Endonuclease/exonuclease/phosphatase"/>
    <property type="match status" value="2"/>
</dbReference>
<dbReference type="InterPro" id="IPR012337">
    <property type="entry name" value="RNaseH-like_sf"/>
</dbReference>
<dbReference type="PROSITE" id="PS50879">
    <property type="entry name" value="RNASE_H_1"/>
    <property type="match status" value="1"/>
</dbReference>
<dbReference type="CDD" id="cd09276">
    <property type="entry name" value="Rnase_HI_RT_non_LTR"/>
    <property type="match status" value="1"/>
</dbReference>
<dbReference type="InterPro" id="IPR036691">
    <property type="entry name" value="Endo/exonu/phosph_ase_sf"/>
</dbReference>
<evidence type="ECO:0000313" key="4">
    <source>
        <dbReference type="EMBL" id="CAF4939215.1"/>
    </source>
</evidence>
<dbReference type="GO" id="GO:0042575">
    <property type="term" value="C:DNA polymerase complex"/>
    <property type="evidence" value="ECO:0007669"/>
    <property type="project" value="UniProtKB-ARBA"/>
</dbReference>
<proteinExistence type="predicted"/>
<feature type="compositionally biased region" description="Basic and acidic residues" evidence="1">
    <location>
        <begin position="699"/>
        <end position="713"/>
    </location>
</feature>
<dbReference type="PANTHER" id="PTHR33481:SF1">
    <property type="entry name" value="ENDONUCLEASE_EXONUCLEASE_PHOSPHATASE DOMAIN-CONTAINING PROTEIN-RELATED"/>
    <property type="match status" value="1"/>
</dbReference>
<dbReference type="SUPFAM" id="SSF57756">
    <property type="entry name" value="Retrovirus zinc finger-like domains"/>
    <property type="match status" value="1"/>
</dbReference>
<dbReference type="GO" id="GO:0004523">
    <property type="term" value="F:RNA-DNA hybrid ribonuclease activity"/>
    <property type="evidence" value="ECO:0007669"/>
    <property type="project" value="InterPro"/>
</dbReference>
<dbReference type="InterPro" id="IPR036875">
    <property type="entry name" value="Znf_CCHC_sf"/>
</dbReference>
<dbReference type="InterPro" id="IPR002156">
    <property type="entry name" value="RNaseH_domain"/>
</dbReference>
<dbReference type="SUPFAM" id="SSF53098">
    <property type="entry name" value="Ribonuclease H-like"/>
    <property type="match status" value="1"/>
</dbReference>
<dbReference type="Proteomes" id="UP000663880">
    <property type="component" value="Unassembled WGS sequence"/>
</dbReference>
<keyword evidence="5" id="KW-1185">Reference proteome</keyword>
<dbReference type="InterPro" id="IPR036397">
    <property type="entry name" value="RNaseH_sf"/>
</dbReference>
<feature type="domain" description="Reverse transcriptase" evidence="2">
    <location>
        <begin position="761"/>
        <end position="1030"/>
    </location>
</feature>
<evidence type="ECO:0000313" key="5">
    <source>
        <dbReference type="Proteomes" id="UP000663880"/>
    </source>
</evidence>
<dbReference type="Gene3D" id="3.30.420.10">
    <property type="entry name" value="Ribonuclease H-like superfamily/Ribonuclease H"/>
    <property type="match status" value="1"/>
</dbReference>
<name>A0A821XIR9_9NEOP</name>
<dbReference type="Pfam" id="PF00078">
    <property type="entry name" value="RVT_1"/>
    <property type="match status" value="1"/>
</dbReference>
<evidence type="ECO:0008006" key="6">
    <source>
        <dbReference type="Google" id="ProtNLM"/>
    </source>
</evidence>
<dbReference type="CDD" id="cd01650">
    <property type="entry name" value="RT_nLTR_like"/>
    <property type="match status" value="1"/>
</dbReference>
<dbReference type="SUPFAM" id="SSF56672">
    <property type="entry name" value="DNA/RNA polymerases"/>
    <property type="match status" value="1"/>
</dbReference>
<accession>A0A821XIR9</accession>
<evidence type="ECO:0000259" key="2">
    <source>
        <dbReference type="PROSITE" id="PS50878"/>
    </source>
</evidence>
<dbReference type="GO" id="GO:0071897">
    <property type="term" value="P:DNA biosynthetic process"/>
    <property type="evidence" value="ECO:0007669"/>
    <property type="project" value="UniProtKB-ARBA"/>
</dbReference>
<dbReference type="EMBL" id="CAJOBZ010000066">
    <property type="protein sequence ID" value="CAF4939215.1"/>
    <property type="molecule type" value="Genomic_DNA"/>
</dbReference>